<evidence type="ECO:0000256" key="6">
    <source>
        <dbReference type="ARBA" id="ARBA00023110"/>
    </source>
</evidence>
<feature type="domain" description="PPIase FKBP-type" evidence="9">
    <location>
        <begin position="9"/>
        <end position="87"/>
    </location>
</feature>
<dbReference type="Gene3D" id="3.10.50.40">
    <property type="match status" value="1"/>
</dbReference>
<keyword evidence="5" id="KW-0963">Cytoplasm</keyword>
<evidence type="ECO:0000256" key="2">
    <source>
        <dbReference type="ARBA" id="ARBA00004496"/>
    </source>
</evidence>
<evidence type="ECO:0000256" key="3">
    <source>
        <dbReference type="ARBA" id="ARBA00006577"/>
    </source>
</evidence>
<evidence type="ECO:0000256" key="1">
    <source>
        <dbReference type="ARBA" id="ARBA00000971"/>
    </source>
</evidence>
<keyword evidence="8" id="KW-0413">Isomerase</keyword>
<reference evidence="10" key="1">
    <citation type="submission" date="2018-06" db="EMBL/GenBank/DDBJ databases">
        <authorList>
            <person name="Zhirakovskaya E."/>
        </authorList>
    </citation>
    <scope>NUCLEOTIDE SEQUENCE</scope>
</reference>
<dbReference type="AlphaFoldDB" id="A0A3B0YDS8"/>
<dbReference type="SUPFAM" id="SSF54534">
    <property type="entry name" value="FKBP-like"/>
    <property type="match status" value="1"/>
</dbReference>
<dbReference type="InterPro" id="IPR046357">
    <property type="entry name" value="PPIase_dom_sf"/>
</dbReference>
<name>A0A3B0YDS8_9ZZZZ</name>
<dbReference type="PANTHER" id="PTHR47861">
    <property type="entry name" value="FKBP-TYPE PEPTIDYL-PROLYL CIS-TRANS ISOMERASE SLYD"/>
    <property type="match status" value="1"/>
</dbReference>
<dbReference type="InterPro" id="IPR001179">
    <property type="entry name" value="PPIase_FKBP_dom"/>
</dbReference>
<dbReference type="PROSITE" id="PS50059">
    <property type="entry name" value="FKBP_PPIASE"/>
    <property type="match status" value="1"/>
</dbReference>
<dbReference type="GO" id="GO:0042026">
    <property type="term" value="P:protein refolding"/>
    <property type="evidence" value="ECO:0007669"/>
    <property type="project" value="UniProtKB-ARBA"/>
</dbReference>
<dbReference type="EC" id="5.2.1.8" evidence="4"/>
<comment type="similarity">
    <text evidence="3">Belongs to the FKBP-type PPIase family.</text>
</comment>
<comment type="catalytic activity">
    <reaction evidence="1">
        <text>[protein]-peptidylproline (omega=180) = [protein]-peptidylproline (omega=0)</text>
        <dbReference type="Rhea" id="RHEA:16237"/>
        <dbReference type="Rhea" id="RHEA-COMP:10747"/>
        <dbReference type="Rhea" id="RHEA-COMP:10748"/>
        <dbReference type="ChEBI" id="CHEBI:83833"/>
        <dbReference type="ChEBI" id="CHEBI:83834"/>
        <dbReference type="EC" id="5.2.1.8"/>
    </reaction>
</comment>
<evidence type="ECO:0000256" key="4">
    <source>
        <dbReference type="ARBA" id="ARBA00013194"/>
    </source>
</evidence>
<gene>
    <name evidence="10" type="ORF">MNBD_GAMMA12-359</name>
</gene>
<keyword evidence="6" id="KW-0697">Rotamase</keyword>
<evidence type="ECO:0000256" key="7">
    <source>
        <dbReference type="ARBA" id="ARBA00023186"/>
    </source>
</evidence>
<keyword evidence="7" id="KW-0143">Chaperone</keyword>
<dbReference type="PANTHER" id="PTHR47861:SF3">
    <property type="entry name" value="FKBP-TYPE PEPTIDYL-PROLYL CIS-TRANS ISOMERASE SLYD"/>
    <property type="match status" value="1"/>
</dbReference>
<organism evidence="10">
    <name type="scientific">hydrothermal vent metagenome</name>
    <dbReference type="NCBI Taxonomy" id="652676"/>
    <lineage>
        <taxon>unclassified sequences</taxon>
        <taxon>metagenomes</taxon>
        <taxon>ecological metagenomes</taxon>
    </lineage>
</organism>
<accession>A0A3B0YDS8</accession>
<dbReference type="EMBL" id="UOFL01000171">
    <property type="protein sequence ID" value="VAW79048.1"/>
    <property type="molecule type" value="Genomic_DNA"/>
</dbReference>
<dbReference type="GO" id="GO:0005737">
    <property type="term" value="C:cytoplasm"/>
    <property type="evidence" value="ECO:0007669"/>
    <property type="project" value="UniProtKB-SubCell"/>
</dbReference>
<sequence length="163" mass="17992">MSKPQVARNMAVYFTYVVTTDDGKTMEQSDIPIGYVHGGSSGLLPKLERSLEGLSEGESLDVEIFPEDGFGESKPELIYREKIDNVPKEFRKVGAEPKFKNEDGEVRSFTVTGIEDGDVIMDGNHPYAGKVIIFCVTITEVRDAEVEEISNGRPKDTPAPVIH</sequence>
<evidence type="ECO:0000259" key="9">
    <source>
        <dbReference type="PROSITE" id="PS50059"/>
    </source>
</evidence>
<dbReference type="GO" id="GO:0003755">
    <property type="term" value="F:peptidyl-prolyl cis-trans isomerase activity"/>
    <property type="evidence" value="ECO:0007669"/>
    <property type="project" value="UniProtKB-KW"/>
</dbReference>
<evidence type="ECO:0000313" key="10">
    <source>
        <dbReference type="EMBL" id="VAW79048.1"/>
    </source>
</evidence>
<evidence type="ECO:0000256" key="8">
    <source>
        <dbReference type="ARBA" id="ARBA00023235"/>
    </source>
</evidence>
<proteinExistence type="inferred from homology"/>
<evidence type="ECO:0000256" key="5">
    <source>
        <dbReference type="ARBA" id="ARBA00022490"/>
    </source>
</evidence>
<protein>
    <recommendedName>
        <fullName evidence="4">peptidylprolyl isomerase</fullName>
        <ecNumber evidence="4">5.2.1.8</ecNumber>
    </recommendedName>
</protein>
<comment type="subcellular location">
    <subcellularLocation>
        <location evidence="2">Cytoplasm</location>
    </subcellularLocation>
</comment>